<dbReference type="Gene3D" id="2.40.50.1070">
    <property type="match status" value="1"/>
</dbReference>
<keyword evidence="1 4" id="KW-0489">Methyltransferase</keyword>
<feature type="binding site" evidence="4">
    <location>
        <position position="337"/>
    </location>
    <ligand>
        <name>S-adenosyl-L-methionine</name>
        <dbReference type="ChEBI" id="CHEBI:59789"/>
    </ligand>
</feature>
<dbReference type="GO" id="GO:0070041">
    <property type="term" value="F:rRNA (uridine-C5-)-methyltransferase activity"/>
    <property type="evidence" value="ECO:0007669"/>
    <property type="project" value="TreeGrafter"/>
</dbReference>
<sequence>MTKEPVSGDPGLILRIAAKGDGVTADGRHVPLSAPGDRLRADGGLDYGPHHAEPPCRHYPLCGGCQLQHLDDEIYARYVGDRVVGALTGQGVEAGAVLPPIVSPPRTRRRASLRAAKFGKKMQLGFSSENSHRIVDMTMCEVLHPALFALVAPLRNLLGPMVGDRRAAHVRMSLVDQGVDLCLENVGAEGLELAERLNDFAQTHRLARLSIDEGFGPQTRYEPEPATITLGGVPVAMPTNAFLQATADGEAALVSAVRGAMAGVGTIADLFCGLGTFALALGEGRAVYGAEAARDLVLALKMAGNRTQRRLVADHRDLFRRPLTPEELNRFDAVLIDPPRAGAREQVQQIALSTVPVVAYVSCNPGSFARDAKHLIEGGYALESVQPVGQFRWSTHVELAGIFRKTGE</sequence>
<dbReference type="EMBL" id="JACIJP010000002">
    <property type="protein sequence ID" value="MBB6123648.1"/>
    <property type="molecule type" value="Genomic_DNA"/>
</dbReference>
<evidence type="ECO:0000256" key="4">
    <source>
        <dbReference type="PROSITE-ProRule" id="PRU01024"/>
    </source>
</evidence>
<evidence type="ECO:0000256" key="3">
    <source>
        <dbReference type="ARBA" id="ARBA00022691"/>
    </source>
</evidence>
<dbReference type="GO" id="GO:0070475">
    <property type="term" value="P:rRNA base methylation"/>
    <property type="evidence" value="ECO:0007669"/>
    <property type="project" value="TreeGrafter"/>
</dbReference>
<dbReference type="InterPro" id="IPR030390">
    <property type="entry name" value="MeTrfase_TrmA_AS"/>
</dbReference>
<evidence type="ECO:0000256" key="1">
    <source>
        <dbReference type="ARBA" id="ARBA00022603"/>
    </source>
</evidence>
<dbReference type="Pfam" id="PF05958">
    <property type="entry name" value="tRNA_U5-meth_tr"/>
    <property type="match status" value="1"/>
</dbReference>
<gene>
    <name evidence="6" type="ORF">FHS92_001377</name>
</gene>
<feature type="active site" evidence="5">
    <location>
        <position position="363"/>
    </location>
</feature>
<protein>
    <submittedName>
        <fullName evidence="6">23S rRNA (Uracil1939-C5)-methyltransferase</fullName>
        <ecNumber evidence="6">2.1.1.190</ecNumber>
    </submittedName>
</protein>
<dbReference type="SUPFAM" id="SSF53335">
    <property type="entry name" value="S-adenosyl-L-methionine-dependent methyltransferases"/>
    <property type="match status" value="1"/>
</dbReference>
<evidence type="ECO:0000256" key="5">
    <source>
        <dbReference type="PROSITE-ProRule" id="PRU10015"/>
    </source>
</evidence>
<dbReference type="PROSITE" id="PS51687">
    <property type="entry name" value="SAM_MT_RNA_M5U"/>
    <property type="match status" value="1"/>
</dbReference>
<evidence type="ECO:0000313" key="7">
    <source>
        <dbReference type="Proteomes" id="UP000552700"/>
    </source>
</evidence>
<name>A0A841J534_9SPHN</name>
<dbReference type="PANTHER" id="PTHR11061:SF49">
    <property type="entry name" value="23S RRNA (URACIL(1939)-C(5))-METHYLTRANSFERASE RLMD"/>
    <property type="match status" value="1"/>
</dbReference>
<feature type="active site" description="Nucleophile" evidence="4">
    <location>
        <position position="363"/>
    </location>
</feature>
<reference evidence="6 7" key="1">
    <citation type="submission" date="2020-08" db="EMBL/GenBank/DDBJ databases">
        <title>Genomic Encyclopedia of Type Strains, Phase IV (KMG-IV): sequencing the most valuable type-strain genomes for metagenomic binning, comparative biology and taxonomic classification.</title>
        <authorList>
            <person name="Goeker M."/>
        </authorList>
    </citation>
    <scope>NUCLEOTIDE SEQUENCE [LARGE SCALE GENOMIC DNA]</scope>
    <source>
        <strain evidence="6 7">DSM 102255</strain>
    </source>
</reference>
<evidence type="ECO:0000313" key="6">
    <source>
        <dbReference type="EMBL" id="MBB6123648.1"/>
    </source>
</evidence>
<comment type="similarity">
    <text evidence="4">Belongs to the class I-like SAM-binding methyltransferase superfamily. RNA M5U methyltransferase family.</text>
</comment>
<feature type="binding site" evidence="4">
    <location>
        <position position="291"/>
    </location>
    <ligand>
        <name>S-adenosyl-L-methionine</name>
        <dbReference type="ChEBI" id="CHEBI:59789"/>
    </ligand>
</feature>
<dbReference type="EC" id="2.1.1.190" evidence="6"/>
<dbReference type="PANTHER" id="PTHR11061">
    <property type="entry name" value="RNA M5U METHYLTRANSFERASE"/>
    <property type="match status" value="1"/>
</dbReference>
<comment type="caution">
    <text evidence="6">The sequence shown here is derived from an EMBL/GenBank/DDBJ whole genome shotgun (WGS) entry which is preliminary data.</text>
</comment>
<evidence type="ECO:0000256" key="2">
    <source>
        <dbReference type="ARBA" id="ARBA00022679"/>
    </source>
</evidence>
<proteinExistence type="inferred from homology"/>
<accession>A0A841J534</accession>
<feature type="binding site" evidence="4">
    <location>
        <position position="244"/>
    </location>
    <ligand>
        <name>S-adenosyl-L-methionine</name>
        <dbReference type="ChEBI" id="CHEBI:59789"/>
    </ligand>
</feature>
<keyword evidence="3 4" id="KW-0949">S-adenosyl-L-methionine</keyword>
<dbReference type="InterPro" id="IPR029063">
    <property type="entry name" value="SAM-dependent_MTases_sf"/>
</dbReference>
<feature type="binding site" evidence="4">
    <location>
        <position position="271"/>
    </location>
    <ligand>
        <name>S-adenosyl-L-methionine</name>
        <dbReference type="ChEBI" id="CHEBI:59789"/>
    </ligand>
</feature>
<keyword evidence="2 4" id="KW-0808">Transferase</keyword>
<dbReference type="Proteomes" id="UP000552700">
    <property type="component" value="Unassembled WGS sequence"/>
</dbReference>
<organism evidence="6 7">
    <name type="scientific">Sphingobium subterraneum</name>
    <dbReference type="NCBI Taxonomy" id="627688"/>
    <lineage>
        <taxon>Bacteria</taxon>
        <taxon>Pseudomonadati</taxon>
        <taxon>Pseudomonadota</taxon>
        <taxon>Alphaproteobacteria</taxon>
        <taxon>Sphingomonadales</taxon>
        <taxon>Sphingomonadaceae</taxon>
        <taxon>Sphingobium</taxon>
    </lineage>
</organism>
<keyword evidence="7" id="KW-1185">Reference proteome</keyword>
<dbReference type="AlphaFoldDB" id="A0A841J534"/>
<dbReference type="Gene3D" id="3.40.50.150">
    <property type="entry name" value="Vaccinia Virus protein VP39"/>
    <property type="match status" value="1"/>
</dbReference>
<dbReference type="InterPro" id="IPR010280">
    <property type="entry name" value="U5_MeTrfase_fam"/>
</dbReference>
<dbReference type="PROSITE" id="PS01230">
    <property type="entry name" value="TRMA_1"/>
    <property type="match status" value="1"/>
</dbReference>